<proteinExistence type="predicted"/>
<dbReference type="EMBL" id="MHUS01000006">
    <property type="protein sequence ID" value="OHA81934.1"/>
    <property type="molecule type" value="Genomic_DNA"/>
</dbReference>
<name>A0A1G2SA38_9BACT</name>
<accession>A0A1G2SA38</accession>
<evidence type="ECO:0000313" key="1">
    <source>
        <dbReference type="EMBL" id="OHA81934.1"/>
    </source>
</evidence>
<comment type="caution">
    <text evidence="1">The sequence shown here is derived from an EMBL/GenBank/DDBJ whole genome shotgun (WGS) entry which is preliminary data.</text>
</comment>
<protein>
    <submittedName>
        <fullName evidence="1">Uncharacterized protein</fullName>
    </submittedName>
</protein>
<evidence type="ECO:0000313" key="2">
    <source>
        <dbReference type="Proteomes" id="UP000176997"/>
    </source>
</evidence>
<dbReference type="AlphaFoldDB" id="A0A1G2SA38"/>
<dbReference type="Proteomes" id="UP000176997">
    <property type="component" value="Unassembled WGS sequence"/>
</dbReference>
<reference evidence="1 2" key="1">
    <citation type="journal article" date="2016" name="Nat. Commun.">
        <title>Thousands of microbial genomes shed light on interconnected biogeochemical processes in an aquifer system.</title>
        <authorList>
            <person name="Anantharaman K."/>
            <person name="Brown C.T."/>
            <person name="Hug L.A."/>
            <person name="Sharon I."/>
            <person name="Castelle C.J."/>
            <person name="Probst A.J."/>
            <person name="Thomas B.C."/>
            <person name="Singh A."/>
            <person name="Wilkins M.J."/>
            <person name="Karaoz U."/>
            <person name="Brodie E.L."/>
            <person name="Williams K.H."/>
            <person name="Hubbard S.S."/>
            <person name="Banfield J.F."/>
        </authorList>
    </citation>
    <scope>NUCLEOTIDE SEQUENCE [LARGE SCALE GENOMIC DNA]</scope>
</reference>
<organism evidence="1 2">
    <name type="scientific">Candidatus Yonathbacteria bacterium RIFCSPHIGHO2_01_FULL_51_10</name>
    <dbReference type="NCBI Taxonomy" id="1802723"/>
    <lineage>
        <taxon>Bacteria</taxon>
        <taxon>Candidatus Yonathiibacteriota</taxon>
    </lineage>
</organism>
<gene>
    <name evidence="1" type="ORF">A2675_02080</name>
</gene>
<dbReference type="STRING" id="1802723.A2675_02080"/>
<sequence length="85" mass="9648">MPTYGQLRKVVKENRVFKWDGGIAIPNGECFEAQGRLQYQFAVSEVFRSDLTDDKELPAEAVRLYDLLYANVPSGELPKLDEVIV</sequence>